<dbReference type="InterPro" id="IPR045170">
    <property type="entry name" value="MTOX"/>
</dbReference>
<evidence type="ECO:0000313" key="7">
    <source>
        <dbReference type="Proteomes" id="UP000326198"/>
    </source>
</evidence>
<reference evidence="6 7" key="1">
    <citation type="submission" date="2019-04" db="EMBL/GenBank/DDBJ databases">
        <title>Friends and foes A comparative genomics studyof 23 Aspergillus species from section Flavi.</title>
        <authorList>
            <consortium name="DOE Joint Genome Institute"/>
            <person name="Kjaerbolling I."/>
            <person name="Vesth T."/>
            <person name="Frisvad J.C."/>
            <person name="Nybo J.L."/>
            <person name="Theobald S."/>
            <person name="Kildgaard S."/>
            <person name="Isbrandt T."/>
            <person name="Kuo A."/>
            <person name="Sato A."/>
            <person name="Lyhne E.K."/>
            <person name="Kogle M.E."/>
            <person name="Wiebenga A."/>
            <person name="Kun R.S."/>
            <person name="Lubbers R.J."/>
            <person name="Makela M.R."/>
            <person name="Barry K."/>
            <person name="Chovatia M."/>
            <person name="Clum A."/>
            <person name="Daum C."/>
            <person name="Haridas S."/>
            <person name="He G."/>
            <person name="LaButti K."/>
            <person name="Lipzen A."/>
            <person name="Mondo S."/>
            <person name="Riley R."/>
            <person name="Salamov A."/>
            <person name="Simmons B.A."/>
            <person name="Magnuson J.K."/>
            <person name="Henrissat B."/>
            <person name="Mortensen U.H."/>
            <person name="Larsen T.O."/>
            <person name="Devries R.P."/>
            <person name="Grigoriev I.V."/>
            <person name="Machida M."/>
            <person name="Baker S.E."/>
            <person name="Andersen M.R."/>
        </authorList>
    </citation>
    <scope>NUCLEOTIDE SEQUENCE [LARGE SCALE GENOMIC DNA]</scope>
    <source>
        <strain evidence="6 7">IBT 29228</strain>
    </source>
</reference>
<dbReference type="OrthoDB" id="2219495at2759"/>
<dbReference type="GO" id="GO:0050660">
    <property type="term" value="F:flavin adenine dinucleotide binding"/>
    <property type="evidence" value="ECO:0007669"/>
    <property type="project" value="InterPro"/>
</dbReference>
<dbReference type="Proteomes" id="UP000326198">
    <property type="component" value="Unassembled WGS sequence"/>
</dbReference>
<protein>
    <recommendedName>
        <fullName evidence="8">FAD dependent oxidoreductase domain-containing protein</fullName>
    </recommendedName>
</protein>
<evidence type="ECO:0000256" key="1">
    <source>
        <dbReference type="ARBA" id="ARBA00001974"/>
    </source>
</evidence>
<name>A0A5N7B914_9EURO</name>
<keyword evidence="4" id="KW-0560">Oxidoreductase</keyword>
<dbReference type="Gene3D" id="3.50.50.60">
    <property type="entry name" value="FAD/NAD(P)-binding domain"/>
    <property type="match status" value="2"/>
</dbReference>
<comment type="cofactor">
    <cofactor evidence="1">
        <name>FAD</name>
        <dbReference type="ChEBI" id="CHEBI:57692"/>
    </cofactor>
</comment>
<dbReference type="GO" id="GO:0050031">
    <property type="term" value="F:L-pipecolate oxidase activity"/>
    <property type="evidence" value="ECO:0007669"/>
    <property type="project" value="TreeGrafter"/>
</dbReference>
<dbReference type="AlphaFoldDB" id="A0A5N7B914"/>
<dbReference type="InterPro" id="IPR036188">
    <property type="entry name" value="FAD/NAD-bd_sf"/>
</dbReference>
<evidence type="ECO:0000256" key="2">
    <source>
        <dbReference type="ARBA" id="ARBA00022630"/>
    </source>
</evidence>
<evidence type="ECO:0000256" key="5">
    <source>
        <dbReference type="SAM" id="MobiDB-lite"/>
    </source>
</evidence>
<dbReference type="GO" id="GO:0008115">
    <property type="term" value="F:sarcosine oxidase activity"/>
    <property type="evidence" value="ECO:0007669"/>
    <property type="project" value="TreeGrafter"/>
</dbReference>
<dbReference type="Gene3D" id="3.30.9.10">
    <property type="entry name" value="D-Amino Acid Oxidase, subunit A, domain 2"/>
    <property type="match status" value="1"/>
</dbReference>
<dbReference type="PANTHER" id="PTHR10961:SF46">
    <property type="entry name" value="PEROXISOMAL SARCOSINE OXIDASE"/>
    <property type="match status" value="1"/>
</dbReference>
<proteinExistence type="predicted"/>
<keyword evidence="2" id="KW-0285">Flavoprotein</keyword>
<evidence type="ECO:0008006" key="8">
    <source>
        <dbReference type="Google" id="ProtNLM"/>
    </source>
</evidence>
<evidence type="ECO:0000256" key="3">
    <source>
        <dbReference type="ARBA" id="ARBA00022827"/>
    </source>
</evidence>
<dbReference type="PANTHER" id="PTHR10961">
    <property type="entry name" value="PEROXISOMAL SARCOSINE OXIDASE"/>
    <property type="match status" value="1"/>
</dbReference>
<dbReference type="EMBL" id="ML736210">
    <property type="protein sequence ID" value="KAE8378253.1"/>
    <property type="molecule type" value="Genomic_DNA"/>
</dbReference>
<gene>
    <name evidence="6" type="ORF">BDV26DRAFT_292350</name>
</gene>
<evidence type="ECO:0000256" key="4">
    <source>
        <dbReference type="ARBA" id="ARBA00023002"/>
    </source>
</evidence>
<accession>A0A5N7B914</accession>
<dbReference type="GO" id="GO:0004657">
    <property type="term" value="F:proline dehydrogenase activity"/>
    <property type="evidence" value="ECO:0007669"/>
    <property type="project" value="TreeGrafter"/>
</dbReference>
<feature type="region of interest" description="Disordered" evidence="5">
    <location>
        <begin position="253"/>
        <end position="282"/>
    </location>
</feature>
<sequence length="282" mass="30519">MARAASTSGPSHILIVGADVFGLSTTLAFLERPEYSNANITLIDAVPDLPNCSAASVDSSRILRADYALRPYTKIVSESQRHFQDQGPCGWGAQGRYHEAKLILTAEPGTEDHVDGYLEESFDTIRGLARSGELKIGRHGYGYQNPTLVSIADLQGGGLLEALASVPRIDLPVPPEGQPALREFFVKIPSGDFLLDYYPHACGLFLATNDSGHAFKVFPVIGDKVVDAISGCLPADLHELWKWREEVAAVFQGTDDGTRGGPRGLILEHEHQGRDTSPITNL</sequence>
<keyword evidence="7" id="KW-1185">Reference proteome</keyword>
<evidence type="ECO:0000313" key="6">
    <source>
        <dbReference type="EMBL" id="KAE8378253.1"/>
    </source>
</evidence>
<keyword evidence="3" id="KW-0274">FAD</keyword>
<organism evidence="6 7">
    <name type="scientific">Aspergillus bertholletiae</name>
    <dbReference type="NCBI Taxonomy" id="1226010"/>
    <lineage>
        <taxon>Eukaryota</taxon>
        <taxon>Fungi</taxon>
        <taxon>Dikarya</taxon>
        <taxon>Ascomycota</taxon>
        <taxon>Pezizomycotina</taxon>
        <taxon>Eurotiomycetes</taxon>
        <taxon>Eurotiomycetidae</taxon>
        <taxon>Eurotiales</taxon>
        <taxon>Aspergillaceae</taxon>
        <taxon>Aspergillus</taxon>
        <taxon>Aspergillus subgen. Circumdati</taxon>
    </lineage>
</organism>